<dbReference type="Gene3D" id="3.40.50.300">
    <property type="entry name" value="P-loop containing nucleotide triphosphate hydrolases"/>
    <property type="match status" value="1"/>
</dbReference>
<feature type="domain" description="NB-ARC" evidence="1">
    <location>
        <begin position="48"/>
        <end position="192"/>
    </location>
</feature>
<dbReference type="Proteomes" id="UP000800235">
    <property type="component" value="Unassembled WGS sequence"/>
</dbReference>
<reference evidence="3" key="1">
    <citation type="journal article" date="2020" name="Stud. Mycol.">
        <title>101 Dothideomycetes genomes: a test case for predicting lifestyles and emergence of pathogens.</title>
        <authorList>
            <person name="Haridas S."/>
            <person name="Albert R."/>
            <person name="Binder M."/>
            <person name="Bloem J."/>
            <person name="Labutti K."/>
            <person name="Salamov A."/>
            <person name="Andreopoulos B."/>
            <person name="Baker S."/>
            <person name="Barry K."/>
            <person name="Bills G."/>
            <person name="Bluhm B."/>
            <person name="Cannon C."/>
            <person name="Castanera R."/>
            <person name="Culley D."/>
            <person name="Daum C."/>
            <person name="Ezra D."/>
            <person name="Gonzalez J."/>
            <person name="Henrissat B."/>
            <person name="Kuo A."/>
            <person name="Liang C."/>
            <person name="Lipzen A."/>
            <person name="Lutzoni F."/>
            <person name="Magnuson J."/>
            <person name="Mondo S."/>
            <person name="Nolan M."/>
            <person name="Ohm R."/>
            <person name="Pangilinan J."/>
            <person name="Park H.-J."/>
            <person name="Ramirez L."/>
            <person name="Alfaro M."/>
            <person name="Sun H."/>
            <person name="Tritt A."/>
            <person name="Yoshinaga Y."/>
            <person name="Zwiers L.-H."/>
            <person name="Turgeon B."/>
            <person name="Goodwin S."/>
            <person name="Spatafora J."/>
            <person name="Crous P."/>
            <person name="Grigoriev I."/>
        </authorList>
    </citation>
    <scope>NUCLEOTIDE SEQUENCE</scope>
    <source>
        <strain evidence="3">CBS 130266</strain>
    </source>
</reference>
<evidence type="ECO:0000313" key="3">
    <source>
        <dbReference type="EMBL" id="KAF2426279.1"/>
    </source>
</evidence>
<dbReference type="SUPFAM" id="SSF48452">
    <property type="entry name" value="TPR-like"/>
    <property type="match status" value="1"/>
</dbReference>
<dbReference type="Pfam" id="PF00931">
    <property type="entry name" value="NB-ARC"/>
    <property type="match status" value="1"/>
</dbReference>
<dbReference type="InterPro" id="IPR011990">
    <property type="entry name" value="TPR-like_helical_dom_sf"/>
</dbReference>
<dbReference type="InterPro" id="IPR056681">
    <property type="entry name" value="DUF7779"/>
</dbReference>
<keyword evidence="4" id="KW-1185">Reference proteome</keyword>
<dbReference type="InterPro" id="IPR002182">
    <property type="entry name" value="NB-ARC"/>
</dbReference>
<dbReference type="Gene3D" id="1.25.40.10">
    <property type="entry name" value="Tetratricopeptide repeat domain"/>
    <property type="match status" value="2"/>
</dbReference>
<organism evidence="3 4">
    <name type="scientific">Tothia fuscella</name>
    <dbReference type="NCBI Taxonomy" id="1048955"/>
    <lineage>
        <taxon>Eukaryota</taxon>
        <taxon>Fungi</taxon>
        <taxon>Dikarya</taxon>
        <taxon>Ascomycota</taxon>
        <taxon>Pezizomycotina</taxon>
        <taxon>Dothideomycetes</taxon>
        <taxon>Pleosporomycetidae</taxon>
        <taxon>Venturiales</taxon>
        <taxon>Cylindrosympodiaceae</taxon>
        <taxon>Tothia</taxon>
    </lineage>
</organism>
<evidence type="ECO:0000259" key="1">
    <source>
        <dbReference type="Pfam" id="PF00931"/>
    </source>
</evidence>
<dbReference type="OrthoDB" id="6161812at2759"/>
<dbReference type="GO" id="GO:0043531">
    <property type="term" value="F:ADP binding"/>
    <property type="evidence" value="ECO:0007669"/>
    <property type="project" value="InterPro"/>
</dbReference>
<protein>
    <recommendedName>
        <fullName evidence="5">NB-ARC domain-containing protein</fullName>
    </recommendedName>
</protein>
<dbReference type="AlphaFoldDB" id="A0A9P4TVY0"/>
<dbReference type="InterPro" id="IPR027417">
    <property type="entry name" value="P-loop_NTPase"/>
</dbReference>
<feature type="domain" description="DUF7779" evidence="2">
    <location>
        <begin position="302"/>
        <end position="376"/>
    </location>
</feature>
<accession>A0A9P4TVY0</accession>
<name>A0A9P4TVY0_9PEZI</name>
<sequence>MNIILENFAPSTNILNLPCFMVDTFAQNQEFFGRREILDAMEAVLRPKEDLLASNEPGAINSCVLLGPGGFGKTEIAVQFVAQVREYFDAVFWIRAEDETKLDLDYRNIAIRLGLQKDGQAQDSVVTRSLVTEWLSNPRKVLNADEDRPSDRARWLLVFDNADRTEILNDYINIHGKGSILITSRDPNAGKLFWHSHPSKVVRIDKFSLHEGVEFLLHQSRQRPGPSGVDSNPCSEIVQYFDGHPLALAQIAGLIRHEYLSFTDIVRYIESPHERRRLLEHNYGIRETARGTIPEVIAIGMGKLPEESKSLLEFLCFLDPDRIQEHMLYTSELGSYHQARRPLLQSSFVRNNENKDELWMHRVDQLNVRARLDAHRTTKTLATVIGRVKYAWPVVEMRRRHTIERWPICEGLYPHVQALQSHFQEHKGTWPVEVETNMANLLQEAAWRYERGNFKSAEPMAILAKSLYYGHIDVNDLRRKHLVSMVHDVLGCIANGTNNPAGSMENNEKFLSLRSQIASGSGKNDELLAYAHNQMGCSHMMKKDYKRGGDLFSEALNIWHGLDTYRPGDATMEYANLGLAYLLQGEVDKAHDVLNKGLRERIAGHGIDDTESFRQRHPSIHGSSTILIIITHRPGRILYALGNVCAEQGHLDESEKFHQKALITFQRTIGNKYHRTADVSHKLAQHCLRRVVQQEDNRLDTALKLVDQAIEIWSVNTKAYMPEIARTTFLRAKILFAKGVQDESIANRAKAVSDYRTISRDWETEDDHITEANFDELVTFWSR</sequence>
<dbReference type="PANTHER" id="PTHR35205:SF1">
    <property type="entry name" value="ZU5 DOMAIN-CONTAINING PROTEIN"/>
    <property type="match status" value="1"/>
</dbReference>
<dbReference type="PANTHER" id="PTHR35205">
    <property type="entry name" value="NB-ARC AND TPR DOMAIN PROTEIN"/>
    <property type="match status" value="1"/>
</dbReference>
<evidence type="ECO:0000259" key="2">
    <source>
        <dbReference type="Pfam" id="PF25000"/>
    </source>
</evidence>
<dbReference type="Pfam" id="PF25000">
    <property type="entry name" value="DUF7779"/>
    <property type="match status" value="1"/>
</dbReference>
<comment type="caution">
    <text evidence="3">The sequence shown here is derived from an EMBL/GenBank/DDBJ whole genome shotgun (WGS) entry which is preliminary data.</text>
</comment>
<dbReference type="InterPro" id="IPR019734">
    <property type="entry name" value="TPR_rpt"/>
</dbReference>
<evidence type="ECO:0000313" key="4">
    <source>
        <dbReference type="Proteomes" id="UP000800235"/>
    </source>
</evidence>
<dbReference type="SMART" id="SM00028">
    <property type="entry name" value="TPR"/>
    <property type="match status" value="3"/>
</dbReference>
<proteinExistence type="predicted"/>
<evidence type="ECO:0008006" key="5">
    <source>
        <dbReference type="Google" id="ProtNLM"/>
    </source>
</evidence>
<dbReference type="SUPFAM" id="SSF52540">
    <property type="entry name" value="P-loop containing nucleoside triphosphate hydrolases"/>
    <property type="match status" value="1"/>
</dbReference>
<dbReference type="EMBL" id="MU007065">
    <property type="protein sequence ID" value="KAF2426279.1"/>
    <property type="molecule type" value="Genomic_DNA"/>
</dbReference>
<gene>
    <name evidence="3" type="ORF">EJ08DRAFT_593835</name>
</gene>